<sequence length="297" mass="32606">MELSELETLYNLRRSVFGMRQESFERIGPTDPLRLFKFILSLDLPMLKDETPPPSFYYDLVEAKGIELGRSVYSGKLLVTLGSQTVQPEDTKQELPNPIPLTAEDLQPSTSRGIKPLSSGAIEDKGPSADLKSEQSNSAEPCLSDDTMSSYSGDTILPSPRDGKRPMLVEMGTGPDKAHLPKLAETGTCTDEANLPELVETASGSDTVATEDLTPPDDDQYPPNHLSMGYFIKTAVLTISVLHTLYVLSKIAFGPSIAYGWKTWIAPPPIEEKPLSFPASIWKLMLDKLADLRSLFT</sequence>
<dbReference type="GeneID" id="136117322"/>
<dbReference type="AlphaFoldDB" id="A0AB40DLM7"/>
<gene>
    <name evidence="3 4" type="primary">LOC136117322</name>
</gene>
<reference evidence="3 4" key="1">
    <citation type="submission" date="2025-05" db="UniProtKB">
        <authorList>
            <consortium name="RefSeq"/>
        </authorList>
    </citation>
    <scope>IDENTIFICATION</scope>
</reference>
<feature type="region of interest" description="Disordered" evidence="1">
    <location>
        <begin position="87"/>
        <end position="181"/>
    </location>
</feature>
<organism evidence="2 3">
    <name type="scientific">Drosophila suzukii</name>
    <name type="common">Spotted-wing drosophila fruit fly</name>
    <dbReference type="NCBI Taxonomy" id="28584"/>
    <lineage>
        <taxon>Eukaryota</taxon>
        <taxon>Metazoa</taxon>
        <taxon>Ecdysozoa</taxon>
        <taxon>Arthropoda</taxon>
        <taxon>Hexapoda</taxon>
        <taxon>Insecta</taxon>
        <taxon>Pterygota</taxon>
        <taxon>Neoptera</taxon>
        <taxon>Endopterygota</taxon>
        <taxon>Diptera</taxon>
        <taxon>Brachycera</taxon>
        <taxon>Muscomorpha</taxon>
        <taxon>Ephydroidea</taxon>
        <taxon>Drosophilidae</taxon>
        <taxon>Drosophila</taxon>
        <taxon>Sophophora</taxon>
    </lineage>
</organism>
<evidence type="ECO:0000256" key="1">
    <source>
        <dbReference type="SAM" id="MobiDB-lite"/>
    </source>
</evidence>
<evidence type="ECO:0000313" key="4">
    <source>
        <dbReference type="RefSeq" id="XP_070853957.1"/>
    </source>
</evidence>
<evidence type="ECO:0000313" key="3">
    <source>
        <dbReference type="RefSeq" id="XP_065724004.2"/>
    </source>
</evidence>
<accession>A0AB40DLM7</accession>
<dbReference type="RefSeq" id="XP_065724004.2">
    <property type="nucleotide sequence ID" value="XM_065867932.2"/>
</dbReference>
<keyword evidence="2" id="KW-1185">Reference proteome</keyword>
<evidence type="ECO:0000313" key="2">
    <source>
        <dbReference type="Proteomes" id="UP001652628"/>
    </source>
</evidence>
<proteinExistence type="predicted"/>
<feature type="compositionally biased region" description="Basic and acidic residues" evidence="1">
    <location>
        <begin position="122"/>
        <end position="133"/>
    </location>
</feature>
<dbReference type="RefSeq" id="XP_070853957.1">
    <property type="nucleotide sequence ID" value="XM_070997856.1"/>
</dbReference>
<feature type="region of interest" description="Disordered" evidence="1">
    <location>
        <begin position="201"/>
        <end position="221"/>
    </location>
</feature>
<dbReference type="Proteomes" id="UP001652628">
    <property type="component" value="Chromosome X"/>
</dbReference>
<protein>
    <submittedName>
        <fullName evidence="3 4">Uncharacterized protein</fullName>
    </submittedName>
</protein>
<name>A0AB40DLM7_DROSZ</name>